<feature type="transmembrane region" description="Helical" evidence="7">
    <location>
        <begin position="32"/>
        <end position="52"/>
    </location>
</feature>
<sequence length="519" mass="57767">MISDYIVRLKLWLNNEFFGLFREMRWSYAPPMMVYMAAGVSGFTGIIESFYVKEQLGLSAAFLASLGFWAGLPWALKMPLGHLVDLYWRRKSLFIYLGAFIMASGLLIMVGLTGYKDWMQTILPVNIWYVISALLSPVGYVLQDVVADAMTVEAVPHFKTDGSRFSEDELKRMHVTVQTLGRIAILGGSAGVAGLGGWLAHVLSYASMYWVSLLIPVISVMGVATGAMISRMQRKKFRLQGFSKEAIYKMMQPESHILSPNYYILIGSAIFVLITLGIGLSGIALKEEIIFCSSLLIIGYLINQLLHEMEPEKRREIISIAIIIFVFRAMPTSGAGASWWQIDVLHFDEPFFGTLRQISAILAIFGMIALRVWMSKRPIPYLVVFLSLYGTVMFLPFLGMYYGLHLWTAEHLGFGARTIAIVDTMADSPLGQIAMIPMLAWIAKEAPDNQKATYFAIMAAFTNLALSASQLFTKYLNVIFVIERGNYNELGMLMITVAGIGLVVPVLTVMAFRSGSGKS</sequence>
<accession>E1YAU8</accession>
<comment type="subcellular location">
    <subcellularLocation>
        <location evidence="1">Membrane</location>
        <topology evidence="1">Multi-pass membrane protein</topology>
    </subcellularLocation>
</comment>
<comment type="similarity">
    <text evidence="2">Belongs to the major facilitator superfamily. Folate-biopterin transporter (TC 2.A.71) family.</text>
</comment>
<evidence type="ECO:0000256" key="3">
    <source>
        <dbReference type="ARBA" id="ARBA00022448"/>
    </source>
</evidence>
<reference evidence="8" key="1">
    <citation type="journal article" date="2011" name="Environ. Microbiol.">
        <title>Genomic insights into the metabolic potential of the polycyclic aromatic hydrocarbon degrading sulfate-reducing Deltaproteobacterium N47.</title>
        <authorList>
            <person name="Bergmann F."/>
            <person name="Selesi D."/>
            <person name="Weinmaier T."/>
            <person name="Tischler P."/>
            <person name="Rattei T."/>
            <person name="Meckenstock R.U."/>
        </authorList>
    </citation>
    <scope>NUCLEOTIDE SEQUENCE</scope>
</reference>
<protein>
    <submittedName>
        <fullName evidence="8">Uncharacterized protein</fullName>
    </submittedName>
</protein>
<dbReference type="EMBL" id="FR695866">
    <property type="protein sequence ID" value="CBX27692.1"/>
    <property type="molecule type" value="Genomic_DNA"/>
</dbReference>
<organism evidence="8">
    <name type="scientific">uncultured Desulfobacterium sp</name>
    <dbReference type="NCBI Taxonomy" id="201089"/>
    <lineage>
        <taxon>Bacteria</taxon>
        <taxon>Pseudomonadati</taxon>
        <taxon>Thermodesulfobacteriota</taxon>
        <taxon>Desulfobacteria</taxon>
        <taxon>Desulfobacterales</taxon>
        <taxon>Desulfobacteriaceae</taxon>
        <taxon>Desulfobacterium</taxon>
        <taxon>environmental samples</taxon>
    </lineage>
</organism>
<keyword evidence="5 7" id="KW-1133">Transmembrane helix</keyword>
<name>E1YAU8_9BACT</name>
<evidence type="ECO:0000256" key="1">
    <source>
        <dbReference type="ARBA" id="ARBA00004141"/>
    </source>
</evidence>
<evidence type="ECO:0000256" key="7">
    <source>
        <dbReference type="SAM" id="Phobius"/>
    </source>
</evidence>
<feature type="transmembrane region" description="Helical" evidence="7">
    <location>
        <begin position="93"/>
        <end position="115"/>
    </location>
</feature>
<evidence type="ECO:0000256" key="2">
    <source>
        <dbReference type="ARBA" id="ARBA00007015"/>
    </source>
</evidence>
<keyword evidence="3" id="KW-0813">Transport</keyword>
<feature type="transmembrane region" description="Helical" evidence="7">
    <location>
        <begin position="289"/>
        <end position="306"/>
    </location>
</feature>
<dbReference type="InterPro" id="IPR036259">
    <property type="entry name" value="MFS_trans_sf"/>
</dbReference>
<proteinExistence type="inferred from homology"/>
<dbReference type="AlphaFoldDB" id="E1YAU8"/>
<feature type="transmembrane region" description="Helical" evidence="7">
    <location>
        <begin position="454"/>
        <end position="472"/>
    </location>
</feature>
<dbReference type="PANTHER" id="PTHR31585:SF0">
    <property type="entry name" value="FOLATE-BIOPTERIN TRANSPORTER 1, CHLOROPLASTIC"/>
    <property type="match status" value="1"/>
</dbReference>
<evidence type="ECO:0000256" key="6">
    <source>
        <dbReference type="ARBA" id="ARBA00023136"/>
    </source>
</evidence>
<gene>
    <name evidence="8" type="ORF">N47_H25140</name>
</gene>
<dbReference type="GO" id="GO:0016020">
    <property type="term" value="C:membrane"/>
    <property type="evidence" value="ECO:0007669"/>
    <property type="project" value="UniProtKB-SubCell"/>
</dbReference>
<feature type="transmembrane region" description="Helical" evidence="7">
    <location>
        <begin position="381"/>
        <end position="404"/>
    </location>
</feature>
<feature type="transmembrane region" description="Helical" evidence="7">
    <location>
        <begin position="207"/>
        <end position="229"/>
    </location>
</feature>
<keyword evidence="4 7" id="KW-0812">Transmembrane</keyword>
<dbReference type="SUPFAM" id="SSF103473">
    <property type="entry name" value="MFS general substrate transporter"/>
    <property type="match status" value="1"/>
</dbReference>
<evidence type="ECO:0000313" key="8">
    <source>
        <dbReference type="EMBL" id="CBX27692.1"/>
    </source>
</evidence>
<feature type="transmembrane region" description="Helical" evidence="7">
    <location>
        <begin position="180"/>
        <end position="201"/>
    </location>
</feature>
<dbReference type="InterPro" id="IPR039309">
    <property type="entry name" value="BT1"/>
</dbReference>
<evidence type="ECO:0000256" key="5">
    <source>
        <dbReference type="ARBA" id="ARBA00022989"/>
    </source>
</evidence>
<feature type="transmembrane region" description="Helical" evidence="7">
    <location>
        <begin position="58"/>
        <end position="81"/>
    </location>
</feature>
<evidence type="ECO:0000256" key="4">
    <source>
        <dbReference type="ARBA" id="ARBA00022692"/>
    </source>
</evidence>
<feature type="transmembrane region" description="Helical" evidence="7">
    <location>
        <begin position="492"/>
        <end position="512"/>
    </location>
</feature>
<dbReference type="Pfam" id="PF03092">
    <property type="entry name" value="BT1"/>
    <property type="match status" value="1"/>
</dbReference>
<dbReference type="PANTHER" id="PTHR31585">
    <property type="entry name" value="FOLATE-BIOPTERIN TRANSPORTER 1, CHLOROPLASTIC"/>
    <property type="match status" value="1"/>
</dbReference>
<feature type="transmembrane region" description="Helical" evidence="7">
    <location>
        <begin position="318"/>
        <end position="342"/>
    </location>
</feature>
<feature type="transmembrane region" description="Helical" evidence="7">
    <location>
        <begin position="354"/>
        <end position="374"/>
    </location>
</feature>
<feature type="transmembrane region" description="Helical" evidence="7">
    <location>
        <begin position="121"/>
        <end position="142"/>
    </location>
</feature>
<feature type="transmembrane region" description="Helical" evidence="7">
    <location>
        <begin position="262"/>
        <end position="283"/>
    </location>
</feature>
<keyword evidence="6 7" id="KW-0472">Membrane</keyword>